<evidence type="ECO:0000256" key="4">
    <source>
        <dbReference type="ARBA" id="ARBA00022801"/>
    </source>
</evidence>
<dbReference type="InterPro" id="IPR013783">
    <property type="entry name" value="Ig-like_fold"/>
</dbReference>
<dbReference type="EC" id="3.2.1.23" evidence="3"/>
<evidence type="ECO:0000256" key="8">
    <source>
        <dbReference type="ARBA" id="ARBA00023326"/>
    </source>
</evidence>
<dbReference type="GO" id="GO:0000272">
    <property type="term" value="P:polysaccharide catabolic process"/>
    <property type="evidence" value="ECO:0007669"/>
    <property type="project" value="UniProtKB-KW"/>
</dbReference>
<dbReference type="Gene3D" id="2.60.120.260">
    <property type="entry name" value="Galactose-binding domain-like"/>
    <property type="match status" value="1"/>
</dbReference>
<evidence type="ECO:0000256" key="9">
    <source>
        <dbReference type="ARBA" id="ARBA00032230"/>
    </source>
</evidence>
<keyword evidence="6" id="KW-0326">Glycosidase</keyword>
<dbReference type="InterPro" id="IPR004199">
    <property type="entry name" value="B-gal_small/dom_5"/>
</dbReference>
<name>A0AAN5YH42_ASPLE</name>
<gene>
    <name evidence="11" type="ORF">CNMCM8927_003618</name>
</gene>
<dbReference type="InterPro" id="IPR006104">
    <property type="entry name" value="Glyco_hydro_2_N"/>
</dbReference>
<dbReference type="SMART" id="SM01038">
    <property type="entry name" value="Bgal_small_N"/>
    <property type="match status" value="1"/>
</dbReference>
<dbReference type="InterPro" id="IPR014718">
    <property type="entry name" value="GH-type_carb-bd"/>
</dbReference>
<dbReference type="Pfam" id="PF02929">
    <property type="entry name" value="Bgal_small_N"/>
    <property type="match status" value="1"/>
</dbReference>
<evidence type="ECO:0000256" key="5">
    <source>
        <dbReference type="ARBA" id="ARBA00023277"/>
    </source>
</evidence>
<dbReference type="EMBL" id="JAAAPU010000212">
    <property type="protein sequence ID" value="KAF4200290.1"/>
    <property type="molecule type" value="Genomic_DNA"/>
</dbReference>
<dbReference type="InterPro" id="IPR017853">
    <property type="entry name" value="GH"/>
</dbReference>
<organism evidence="11 12">
    <name type="scientific">Aspergillus lentulus</name>
    <dbReference type="NCBI Taxonomy" id="293939"/>
    <lineage>
        <taxon>Eukaryota</taxon>
        <taxon>Fungi</taxon>
        <taxon>Dikarya</taxon>
        <taxon>Ascomycota</taxon>
        <taxon>Pezizomycotina</taxon>
        <taxon>Eurotiomycetes</taxon>
        <taxon>Eurotiomycetidae</taxon>
        <taxon>Eurotiales</taxon>
        <taxon>Aspergillaceae</taxon>
        <taxon>Aspergillus</taxon>
        <taxon>Aspergillus subgen. Fumigati</taxon>
    </lineage>
</organism>
<dbReference type="AlphaFoldDB" id="A0AAN5YH42"/>
<dbReference type="Proteomes" id="UP000649114">
    <property type="component" value="Unassembled WGS sequence"/>
</dbReference>
<dbReference type="InterPro" id="IPR006103">
    <property type="entry name" value="Glyco_hydro_2_cat"/>
</dbReference>
<dbReference type="InterPro" id="IPR050347">
    <property type="entry name" value="Bact_Beta-galactosidase"/>
</dbReference>
<feature type="domain" description="Beta galactosidase small chain/" evidence="10">
    <location>
        <begin position="748"/>
        <end position="1032"/>
    </location>
</feature>
<dbReference type="InterPro" id="IPR008979">
    <property type="entry name" value="Galactose-bd-like_sf"/>
</dbReference>
<dbReference type="Pfam" id="PF00703">
    <property type="entry name" value="Glyco_hydro_2"/>
    <property type="match status" value="1"/>
</dbReference>
<dbReference type="PANTHER" id="PTHR46323">
    <property type="entry name" value="BETA-GALACTOSIDASE"/>
    <property type="match status" value="1"/>
</dbReference>
<dbReference type="InterPro" id="IPR032312">
    <property type="entry name" value="LacZ_4"/>
</dbReference>
<proteinExistence type="inferred from homology"/>
<evidence type="ECO:0000256" key="6">
    <source>
        <dbReference type="ARBA" id="ARBA00023295"/>
    </source>
</evidence>
<comment type="caution">
    <text evidence="11">The sequence shown here is derived from an EMBL/GenBank/DDBJ whole genome shotgun (WGS) entry which is preliminary data.</text>
</comment>
<dbReference type="InterPro" id="IPR011013">
    <property type="entry name" value="Gal_mutarotase_sf_dom"/>
</dbReference>
<reference evidence="11" key="2">
    <citation type="submission" date="2020-04" db="EMBL/GenBank/DDBJ databases">
        <authorList>
            <person name="Santos R.A.C."/>
            <person name="Steenwyk J.L."/>
            <person name="Rivero-Menendez O."/>
            <person name="Mead M.E."/>
            <person name="Silva L.P."/>
            <person name="Bastos R.W."/>
            <person name="Alastruey-Izquierdo A."/>
            <person name="Goldman G.H."/>
            <person name="Rokas A."/>
        </authorList>
    </citation>
    <scope>NUCLEOTIDE SEQUENCE</scope>
    <source>
        <strain evidence="11">CNM-CM8927</strain>
    </source>
</reference>
<dbReference type="Pfam" id="PF02837">
    <property type="entry name" value="Glyco_hydro_2_N"/>
    <property type="match status" value="1"/>
</dbReference>
<dbReference type="PANTHER" id="PTHR46323:SF2">
    <property type="entry name" value="BETA-GALACTOSIDASE"/>
    <property type="match status" value="1"/>
</dbReference>
<keyword evidence="5" id="KW-0119">Carbohydrate metabolism</keyword>
<dbReference type="InterPro" id="IPR006102">
    <property type="entry name" value="Ig-like_GH2"/>
</dbReference>
<accession>A0AAN5YH42</accession>
<dbReference type="GO" id="GO:0004565">
    <property type="term" value="F:beta-galactosidase activity"/>
    <property type="evidence" value="ECO:0007669"/>
    <property type="project" value="UniProtKB-EC"/>
</dbReference>
<dbReference type="SUPFAM" id="SSF49785">
    <property type="entry name" value="Galactose-binding domain-like"/>
    <property type="match status" value="1"/>
</dbReference>
<dbReference type="InterPro" id="IPR036156">
    <property type="entry name" value="Beta-gal/glucu_dom_sf"/>
</dbReference>
<dbReference type="SUPFAM" id="SSF51445">
    <property type="entry name" value="(Trans)glycosidases"/>
    <property type="match status" value="1"/>
</dbReference>
<dbReference type="SUPFAM" id="SSF49303">
    <property type="entry name" value="beta-Galactosidase/glucuronidase domain"/>
    <property type="match status" value="2"/>
</dbReference>
<dbReference type="GO" id="GO:0009341">
    <property type="term" value="C:beta-galactosidase complex"/>
    <property type="evidence" value="ECO:0007669"/>
    <property type="project" value="InterPro"/>
</dbReference>
<dbReference type="GO" id="GO:0005990">
    <property type="term" value="P:lactose catabolic process"/>
    <property type="evidence" value="ECO:0007669"/>
    <property type="project" value="TreeGrafter"/>
</dbReference>
<dbReference type="Pfam" id="PF02836">
    <property type="entry name" value="Glyco_hydro_2_C"/>
    <property type="match status" value="1"/>
</dbReference>
<dbReference type="Gene3D" id="2.70.98.10">
    <property type="match status" value="1"/>
</dbReference>
<keyword evidence="7" id="KW-0961">Cell wall biogenesis/degradation</keyword>
<dbReference type="Pfam" id="PF16353">
    <property type="entry name" value="LacZ_4"/>
    <property type="match status" value="1"/>
</dbReference>
<sequence length="1032" mass="117212">MFGSFPAQQPDWSNVGVISRCQLSPRSYFFLYESEKDGLAGSLDHACSLCLSGKWKFHHDRNPFEAPQGFHRPGYDTTDWPEIDVPGHWQLQGWGKPQYSNINYPFPVDLPHVPLDQNETGSYVRKFTIPTSFVGQQLRLRFEGVDSAFHVYVNGIEVGYSQGARNPAEFDITSMVSPKENILAVSVYQFCDGSYLEDQDQWRLSGIFRDVYLLAFPKAHIEDVHVQTRLDDEYMDALLEIGLSLQGSGTVALKLLDQDNQTILTEMRQADGASCISITIPVDRPHKWSAEHPYLYRLIIAFNNRFIVQNVGFRRIEVKGGLYLVNGQRIVFRGVNRHEHHPRYGRAVPYEFMKRDLLMMKKHNINAIRTCHQPSDPRLYDLADKLGLWVMDEADLECHGFLTVDRVGLSDEDRRKSYEDRIALLYTRPGRFTTDNNTWKQQYVDRAVQLCQRDKNHPSVVMWSLGNESFYGCNIQAMYDAIRAIDQTRPIHYEGDKKHQTVDIWSLMYLSVEQLTQHAMEPNFSMPLILCEYAHAMGNGPGNLKEYIEAFYRYPRLQGGFVWEWANHGLCSETQTGEEFFAYGGDFGDEPNDYNFALDGLLFSDHTPTPGLREYKKAIEPVQVQCYADGTVQIINRYDIITLDHLYCEASVIGDGCRLPLGEVSIPPGVPPHNGAAMRLPKTALVQWQGEAYLQLDFRLKESNPWAQKGYLVSTSQVQISPPHNEASVPSSLVPLSIAITPSSLSMGCPGTEWEFSLASGRLSSWKKSGTELIHAGLGPVLDICRAMTDNDRRQDGVDWVEKFLYFSKSHTRSVSWSTVDPTSSSIQVTVNSRLAPCALSWFIDVTTKYTFRSDGKVQLICNGDAGGENLPRTLPRIGLVFGLPLTLDHVQWFGRGPGESYKDKKLSQNFGTWDSRIEDLFVDYEFPQESGNRTDVRWVKLSSGRDTSESGASLKASFGRQAGFSFMASYYTWKDLEKAKHRYDLHRVRKDYITLRLDADHHGLGSGSCGPKTREEYALKPGAFTFEIYLE</sequence>
<dbReference type="FunFam" id="3.20.20.80:FF:000018">
    <property type="entry name" value="Beta-galactosidase"/>
    <property type="match status" value="1"/>
</dbReference>
<evidence type="ECO:0000313" key="12">
    <source>
        <dbReference type="Proteomes" id="UP000649114"/>
    </source>
</evidence>
<evidence type="ECO:0000256" key="7">
    <source>
        <dbReference type="ARBA" id="ARBA00023316"/>
    </source>
</evidence>
<reference evidence="11" key="1">
    <citation type="journal article" date="2020" name="bioRxiv">
        <title>Genomic and phenotypic heterogeneity of clinical isolates of the human pathogens Aspergillus fumigatus, Aspergillus lentulus and Aspergillus fumigatiaffinis.</title>
        <authorList>
            <person name="dos Santos R.A.C."/>
            <person name="Steenwyk J.L."/>
            <person name="Rivero-Menendez O."/>
            <person name="Mead M.E."/>
            <person name="Silva L.P."/>
            <person name="Bastos R.W."/>
            <person name="Alastruey-Izquierdo A."/>
            <person name="Goldman G.H."/>
            <person name="Rokas A."/>
        </authorList>
    </citation>
    <scope>NUCLEOTIDE SEQUENCE</scope>
    <source>
        <strain evidence="11">CNM-CM8927</strain>
    </source>
</reference>
<comment type="catalytic activity">
    <reaction evidence="1">
        <text>Hydrolysis of terminal non-reducing beta-D-galactose residues in beta-D-galactosides.</text>
        <dbReference type="EC" id="3.2.1.23"/>
    </reaction>
</comment>
<evidence type="ECO:0000313" key="11">
    <source>
        <dbReference type="EMBL" id="KAF4200290.1"/>
    </source>
</evidence>
<keyword evidence="4" id="KW-0378">Hydrolase</keyword>
<comment type="similarity">
    <text evidence="2">Belongs to the glycosyl hydrolase 2 family.</text>
</comment>
<dbReference type="InterPro" id="IPR023232">
    <property type="entry name" value="Glyco_hydro_2_AS"/>
</dbReference>
<dbReference type="PRINTS" id="PR00132">
    <property type="entry name" value="GLHYDRLASE2"/>
</dbReference>
<dbReference type="PROSITE" id="PS00608">
    <property type="entry name" value="GLYCOSYL_HYDROL_F2_2"/>
    <property type="match status" value="1"/>
</dbReference>
<dbReference type="InterPro" id="IPR006101">
    <property type="entry name" value="Glyco_hydro_2"/>
</dbReference>
<evidence type="ECO:0000256" key="1">
    <source>
        <dbReference type="ARBA" id="ARBA00001412"/>
    </source>
</evidence>
<dbReference type="Gene3D" id="2.60.40.10">
    <property type="entry name" value="Immunoglobulins"/>
    <property type="match status" value="2"/>
</dbReference>
<dbReference type="SUPFAM" id="SSF74650">
    <property type="entry name" value="Galactose mutarotase-like"/>
    <property type="match status" value="1"/>
</dbReference>
<keyword evidence="8" id="KW-0624">Polysaccharide degradation</keyword>
<evidence type="ECO:0000256" key="3">
    <source>
        <dbReference type="ARBA" id="ARBA00012756"/>
    </source>
</evidence>
<evidence type="ECO:0000259" key="10">
    <source>
        <dbReference type="SMART" id="SM01038"/>
    </source>
</evidence>
<protein>
    <recommendedName>
        <fullName evidence="3">beta-galactosidase</fullName>
        <ecNumber evidence="3">3.2.1.23</ecNumber>
    </recommendedName>
    <alternativeName>
        <fullName evidence="9">Lactase</fullName>
    </alternativeName>
</protein>
<dbReference type="GO" id="GO:0071555">
    <property type="term" value="P:cell wall organization"/>
    <property type="evidence" value="ECO:0007669"/>
    <property type="project" value="UniProtKB-KW"/>
</dbReference>
<dbReference type="GO" id="GO:0030246">
    <property type="term" value="F:carbohydrate binding"/>
    <property type="evidence" value="ECO:0007669"/>
    <property type="project" value="InterPro"/>
</dbReference>
<evidence type="ECO:0000256" key="2">
    <source>
        <dbReference type="ARBA" id="ARBA00007401"/>
    </source>
</evidence>
<dbReference type="Gene3D" id="3.20.20.80">
    <property type="entry name" value="Glycosidases"/>
    <property type="match status" value="1"/>
</dbReference>